<name>A0A4R4ZR62_9ACTN</name>
<keyword evidence="2 4" id="KW-0238">DNA-binding</keyword>
<evidence type="ECO:0000313" key="7">
    <source>
        <dbReference type="Proteomes" id="UP000295124"/>
    </source>
</evidence>
<evidence type="ECO:0000313" key="6">
    <source>
        <dbReference type="EMBL" id="TDD60850.1"/>
    </source>
</evidence>
<dbReference type="PANTHER" id="PTHR30055">
    <property type="entry name" value="HTH-TYPE TRANSCRIPTIONAL REGULATOR RUTR"/>
    <property type="match status" value="1"/>
</dbReference>
<dbReference type="InterPro" id="IPR050109">
    <property type="entry name" value="HTH-type_TetR-like_transc_reg"/>
</dbReference>
<proteinExistence type="predicted"/>
<evidence type="ECO:0000256" key="2">
    <source>
        <dbReference type="ARBA" id="ARBA00023125"/>
    </source>
</evidence>
<keyword evidence="7" id="KW-1185">Reference proteome</keyword>
<protein>
    <submittedName>
        <fullName evidence="6">TetR/AcrR family transcriptional regulator</fullName>
    </submittedName>
</protein>
<accession>A0A4R4ZR62</accession>
<dbReference type="Pfam" id="PF17937">
    <property type="entry name" value="TetR_C_28"/>
    <property type="match status" value="1"/>
</dbReference>
<organism evidence="6 7">
    <name type="scientific">Kribbella antibiotica</name>
    <dbReference type="NCBI Taxonomy" id="190195"/>
    <lineage>
        <taxon>Bacteria</taxon>
        <taxon>Bacillati</taxon>
        <taxon>Actinomycetota</taxon>
        <taxon>Actinomycetes</taxon>
        <taxon>Propionibacteriales</taxon>
        <taxon>Kribbellaceae</taxon>
        <taxon>Kribbella</taxon>
    </lineage>
</organism>
<keyword evidence="1" id="KW-0805">Transcription regulation</keyword>
<dbReference type="Pfam" id="PF00440">
    <property type="entry name" value="TetR_N"/>
    <property type="match status" value="1"/>
</dbReference>
<gene>
    <name evidence="6" type="ORF">E1263_09535</name>
</gene>
<dbReference type="SUPFAM" id="SSF48498">
    <property type="entry name" value="Tetracyclin repressor-like, C-terminal domain"/>
    <property type="match status" value="1"/>
</dbReference>
<feature type="DNA-binding region" description="H-T-H motif" evidence="4">
    <location>
        <begin position="29"/>
        <end position="48"/>
    </location>
</feature>
<dbReference type="SUPFAM" id="SSF46689">
    <property type="entry name" value="Homeodomain-like"/>
    <property type="match status" value="1"/>
</dbReference>
<dbReference type="GO" id="GO:0000976">
    <property type="term" value="F:transcription cis-regulatory region binding"/>
    <property type="evidence" value="ECO:0007669"/>
    <property type="project" value="TreeGrafter"/>
</dbReference>
<reference evidence="6 7" key="1">
    <citation type="submission" date="2019-03" db="EMBL/GenBank/DDBJ databases">
        <title>Draft genome sequences of novel Actinobacteria.</title>
        <authorList>
            <person name="Sahin N."/>
            <person name="Ay H."/>
            <person name="Saygin H."/>
        </authorList>
    </citation>
    <scope>NUCLEOTIDE SEQUENCE [LARGE SCALE GENOMIC DNA]</scope>
    <source>
        <strain evidence="6 7">JCM 13523</strain>
    </source>
</reference>
<evidence type="ECO:0000259" key="5">
    <source>
        <dbReference type="PROSITE" id="PS50977"/>
    </source>
</evidence>
<dbReference type="InterPro" id="IPR001647">
    <property type="entry name" value="HTH_TetR"/>
</dbReference>
<evidence type="ECO:0000256" key="4">
    <source>
        <dbReference type="PROSITE-ProRule" id="PRU00335"/>
    </source>
</evidence>
<evidence type="ECO:0000256" key="1">
    <source>
        <dbReference type="ARBA" id="ARBA00023015"/>
    </source>
</evidence>
<sequence length="190" mass="20531">MFMRPSSRTAILDAAFRLAGHDGGSIEITFEATAKEAGVTKGGVLYHFPTRDDLVLGVVGYVAQRVDEAMLDRLSTPFEQATAAERIRAYVDVVAAGRLTRADLAIFAESLANPALAAPWEAVLSRWLAVDEVADRVVRARLRTAHLAADGLWIADATGIFAPADDRQAVIDQLIDLTHTAQSTEKEELS</sequence>
<dbReference type="InterPro" id="IPR009057">
    <property type="entry name" value="Homeodomain-like_sf"/>
</dbReference>
<dbReference type="AlphaFoldDB" id="A0A4R4ZR62"/>
<dbReference type="InterPro" id="IPR036271">
    <property type="entry name" value="Tet_transcr_reg_TetR-rel_C_sf"/>
</dbReference>
<dbReference type="PANTHER" id="PTHR30055:SF234">
    <property type="entry name" value="HTH-TYPE TRANSCRIPTIONAL REGULATOR BETI"/>
    <property type="match status" value="1"/>
</dbReference>
<dbReference type="Gene3D" id="1.10.357.10">
    <property type="entry name" value="Tetracycline Repressor, domain 2"/>
    <property type="match status" value="1"/>
</dbReference>
<dbReference type="GO" id="GO:0003700">
    <property type="term" value="F:DNA-binding transcription factor activity"/>
    <property type="evidence" value="ECO:0007669"/>
    <property type="project" value="TreeGrafter"/>
</dbReference>
<evidence type="ECO:0000256" key="3">
    <source>
        <dbReference type="ARBA" id="ARBA00023163"/>
    </source>
</evidence>
<dbReference type="InterPro" id="IPR041479">
    <property type="entry name" value="TetR_CgmR_C"/>
</dbReference>
<feature type="domain" description="HTH tetR-type" evidence="5">
    <location>
        <begin position="5"/>
        <end position="66"/>
    </location>
</feature>
<dbReference type="EMBL" id="SMKX01000020">
    <property type="protein sequence ID" value="TDD60850.1"/>
    <property type="molecule type" value="Genomic_DNA"/>
</dbReference>
<dbReference type="Proteomes" id="UP000295124">
    <property type="component" value="Unassembled WGS sequence"/>
</dbReference>
<comment type="caution">
    <text evidence="6">The sequence shown here is derived from an EMBL/GenBank/DDBJ whole genome shotgun (WGS) entry which is preliminary data.</text>
</comment>
<dbReference type="OrthoDB" id="9816296at2"/>
<dbReference type="PROSITE" id="PS50977">
    <property type="entry name" value="HTH_TETR_2"/>
    <property type="match status" value="1"/>
</dbReference>
<keyword evidence="3" id="KW-0804">Transcription</keyword>